<dbReference type="PANTHER" id="PTHR44154:SF1">
    <property type="entry name" value="QUINONE OXIDOREDUCTASE"/>
    <property type="match status" value="1"/>
</dbReference>
<proteinExistence type="inferred from homology"/>
<dbReference type="InterPro" id="IPR020843">
    <property type="entry name" value="ER"/>
</dbReference>
<dbReference type="AlphaFoldDB" id="A0A1N7N0M7"/>
<sequence>MKAVALIKYLQVDDPESFLDAELDTPEPTGRDILVEVKAISVNPVDTKIRAPKDKIEETPRVIGWDASGVVTAVGPEVTLFKPGDAVYYAGDLTRPGSNQQFQLVDERIVGRKPTSLNHAEAAALPLTAITAWEAFFDRLNIEPDGGAEGQSVLIIGGAGGVGSIAIQLAKWAGLVVIATASRPETIAWVKQMGADHVVNHREDLVSQVRALGFQHVDHIAIFNDMRHWNAAVELIRPEGGIVSIDDTDLPMPMGGMKTKAASLHWEFMFARSMHQTPDMVEQHRLLSCVAELVDHGKIRSTLTKTLTPINAENLREAHRMVESGGMIGKVVLEGWS</sequence>
<dbReference type="NCBIfam" id="TIGR02817">
    <property type="entry name" value="adh_fam_1"/>
    <property type="match status" value="1"/>
</dbReference>
<dbReference type="InterPro" id="IPR013149">
    <property type="entry name" value="ADH-like_C"/>
</dbReference>
<dbReference type="Pfam" id="PF00107">
    <property type="entry name" value="ADH_zinc_N"/>
    <property type="match status" value="1"/>
</dbReference>
<keyword evidence="5" id="KW-0521">NADP</keyword>
<dbReference type="GO" id="GO:0005737">
    <property type="term" value="C:cytoplasm"/>
    <property type="evidence" value="ECO:0007669"/>
    <property type="project" value="UniProtKB-SubCell"/>
</dbReference>
<accession>A0A1N7N0M7</accession>
<keyword evidence="8" id="KW-0479">Metal-binding</keyword>
<keyword evidence="8" id="KW-0560">Oxidoreductase</keyword>
<dbReference type="InterPro" id="IPR002364">
    <property type="entry name" value="Quin_OxRdtase/zeta-crystal_CS"/>
</dbReference>
<dbReference type="SUPFAM" id="SSF51735">
    <property type="entry name" value="NAD(P)-binding Rossmann-fold domains"/>
    <property type="match status" value="1"/>
</dbReference>
<dbReference type="SMART" id="SM00829">
    <property type="entry name" value="PKS_ER"/>
    <property type="match status" value="1"/>
</dbReference>
<dbReference type="EMBL" id="FTOM01000013">
    <property type="protein sequence ID" value="SIS91953.1"/>
    <property type="molecule type" value="Genomic_DNA"/>
</dbReference>
<dbReference type="InterPro" id="IPR011032">
    <property type="entry name" value="GroES-like_sf"/>
</dbReference>
<keyword evidence="7" id="KW-0007">Acetylation</keyword>
<dbReference type="GO" id="GO:0016491">
    <property type="term" value="F:oxidoreductase activity"/>
    <property type="evidence" value="ECO:0007669"/>
    <property type="project" value="UniProtKB-KW"/>
</dbReference>
<evidence type="ECO:0000256" key="6">
    <source>
        <dbReference type="ARBA" id="ARBA00022884"/>
    </source>
</evidence>
<dbReference type="InterPro" id="IPR014182">
    <property type="entry name" value="ADH_Zn_typ-1"/>
</dbReference>
<dbReference type="Gene3D" id="3.40.50.720">
    <property type="entry name" value="NAD(P)-binding Rossmann-like Domain"/>
    <property type="match status" value="1"/>
</dbReference>
<dbReference type="InterPro" id="IPR036291">
    <property type="entry name" value="NAD(P)-bd_dom_sf"/>
</dbReference>
<evidence type="ECO:0000256" key="8">
    <source>
        <dbReference type="RuleBase" id="RU364000"/>
    </source>
</evidence>
<evidence type="ECO:0000313" key="11">
    <source>
        <dbReference type="Proteomes" id="UP000186098"/>
    </source>
</evidence>
<dbReference type="GO" id="GO:0008270">
    <property type="term" value="F:zinc ion binding"/>
    <property type="evidence" value="ECO:0007669"/>
    <property type="project" value="InterPro"/>
</dbReference>
<evidence type="ECO:0000313" key="10">
    <source>
        <dbReference type="EMBL" id="SIS91953.1"/>
    </source>
</evidence>
<evidence type="ECO:0000259" key="9">
    <source>
        <dbReference type="SMART" id="SM00829"/>
    </source>
</evidence>
<organism evidence="10 11">
    <name type="scientific">Phaeovulum vinaykumarii</name>
    <dbReference type="NCBI Taxonomy" id="407234"/>
    <lineage>
        <taxon>Bacteria</taxon>
        <taxon>Pseudomonadati</taxon>
        <taxon>Pseudomonadota</taxon>
        <taxon>Alphaproteobacteria</taxon>
        <taxon>Rhodobacterales</taxon>
        <taxon>Paracoccaceae</taxon>
        <taxon>Phaeovulum</taxon>
    </lineage>
</organism>
<dbReference type="OrthoDB" id="5295340at2"/>
<comment type="subunit">
    <text evidence="3">Homotetramer.</text>
</comment>
<evidence type="ECO:0000256" key="7">
    <source>
        <dbReference type="ARBA" id="ARBA00022990"/>
    </source>
</evidence>
<dbReference type="PANTHER" id="PTHR44154">
    <property type="entry name" value="QUINONE OXIDOREDUCTASE"/>
    <property type="match status" value="1"/>
</dbReference>
<feature type="domain" description="Enoyl reductase (ER)" evidence="9">
    <location>
        <begin position="11"/>
        <end position="333"/>
    </location>
</feature>
<dbReference type="InterPro" id="IPR013154">
    <property type="entry name" value="ADH-like_N"/>
</dbReference>
<reference evidence="11" key="1">
    <citation type="submission" date="2017-01" db="EMBL/GenBank/DDBJ databases">
        <authorList>
            <person name="Varghese N."/>
            <person name="Submissions S."/>
        </authorList>
    </citation>
    <scope>NUCLEOTIDE SEQUENCE [LARGE SCALE GENOMIC DNA]</scope>
    <source>
        <strain evidence="11">DSM 18714</strain>
    </source>
</reference>
<dbReference type="InterPro" id="IPR051603">
    <property type="entry name" value="Zinc-ADH_QOR/CCCR"/>
</dbReference>
<comment type="subcellular location">
    <subcellularLocation>
        <location evidence="1">Cytoplasm</location>
    </subcellularLocation>
</comment>
<comment type="similarity">
    <text evidence="2 8">Belongs to the zinc-containing alcohol dehydrogenase family. Quinone oxidoreductase subfamily.</text>
</comment>
<evidence type="ECO:0000256" key="2">
    <source>
        <dbReference type="ARBA" id="ARBA00010371"/>
    </source>
</evidence>
<evidence type="ECO:0000256" key="3">
    <source>
        <dbReference type="ARBA" id="ARBA00011881"/>
    </source>
</evidence>
<evidence type="ECO:0000256" key="4">
    <source>
        <dbReference type="ARBA" id="ARBA00022490"/>
    </source>
</evidence>
<gene>
    <name evidence="10" type="ORF">SAMN05421795_11316</name>
</gene>
<evidence type="ECO:0000256" key="1">
    <source>
        <dbReference type="ARBA" id="ARBA00004496"/>
    </source>
</evidence>
<dbReference type="SUPFAM" id="SSF50129">
    <property type="entry name" value="GroES-like"/>
    <property type="match status" value="1"/>
</dbReference>
<dbReference type="GO" id="GO:0003723">
    <property type="term" value="F:RNA binding"/>
    <property type="evidence" value="ECO:0007669"/>
    <property type="project" value="UniProtKB-KW"/>
</dbReference>
<dbReference type="CDD" id="cd08252">
    <property type="entry name" value="AL_MDR"/>
    <property type="match status" value="1"/>
</dbReference>
<dbReference type="Gene3D" id="3.90.180.10">
    <property type="entry name" value="Medium-chain alcohol dehydrogenases, catalytic domain"/>
    <property type="match status" value="1"/>
</dbReference>
<keyword evidence="4" id="KW-0963">Cytoplasm</keyword>
<protein>
    <recommendedName>
        <fullName evidence="8">Zinc-type alcohol dehydrogenase-like protein</fullName>
    </recommendedName>
</protein>
<name>A0A1N7N0M7_9RHOB</name>
<dbReference type="Pfam" id="PF08240">
    <property type="entry name" value="ADH_N"/>
    <property type="match status" value="1"/>
</dbReference>
<keyword evidence="8" id="KW-0862">Zinc</keyword>
<dbReference type="Proteomes" id="UP000186098">
    <property type="component" value="Unassembled WGS sequence"/>
</dbReference>
<keyword evidence="11" id="KW-1185">Reference proteome</keyword>
<dbReference type="PROSITE" id="PS01162">
    <property type="entry name" value="QOR_ZETA_CRYSTAL"/>
    <property type="match status" value="1"/>
</dbReference>
<dbReference type="STRING" id="407234.SAMN05421795_11316"/>
<dbReference type="RefSeq" id="WP_076367804.1">
    <property type="nucleotide sequence ID" value="NZ_FTOM01000013.1"/>
</dbReference>
<evidence type="ECO:0000256" key="5">
    <source>
        <dbReference type="ARBA" id="ARBA00022857"/>
    </source>
</evidence>
<keyword evidence="6" id="KW-0694">RNA-binding</keyword>